<dbReference type="Ensembl" id="ENSACLT00000096894.1">
    <property type="protein sequence ID" value="ENSACLP00000082038.1"/>
    <property type="gene ID" value="ENSACLG00000021456.2"/>
</dbReference>
<evidence type="ECO:0000256" key="2">
    <source>
        <dbReference type="ARBA" id="ARBA00022448"/>
    </source>
</evidence>
<evidence type="ECO:0000256" key="1">
    <source>
        <dbReference type="ARBA" id="ARBA00004469"/>
    </source>
</evidence>
<feature type="domain" description="PX" evidence="7">
    <location>
        <begin position="88"/>
        <end position="205"/>
    </location>
</feature>
<dbReference type="AlphaFoldDB" id="A0AAX7VHE8"/>
<dbReference type="SUPFAM" id="SSF48452">
    <property type="entry name" value="TPR-like"/>
    <property type="match status" value="1"/>
</dbReference>
<name>A0AAX7VHE8_ASTCA</name>
<dbReference type="Gene3D" id="1.25.40.10">
    <property type="entry name" value="Tetratricopeptide repeat domain"/>
    <property type="match status" value="1"/>
</dbReference>
<dbReference type="PANTHER" id="PTHR20939">
    <property type="entry name" value="SORTING NEXIN 20, 21"/>
    <property type="match status" value="1"/>
</dbReference>
<dbReference type="PANTHER" id="PTHR20939:SF1">
    <property type="entry name" value="SORTING NEXIN-20"/>
    <property type="match status" value="1"/>
</dbReference>
<keyword evidence="2" id="KW-0813">Transport</keyword>
<dbReference type="InterPro" id="IPR011990">
    <property type="entry name" value="TPR-like_helical_dom_sf"/>
</dbReference>
<evidence type="ECO:0000256" key="5">
    <source>
        <dbReference type="ARBA" id="ARBA00023121"/>
    </source>
</evidence>
<dbReference type="Proteomes" id="UP000265100">
    <property type="component" value="Chromosome 7"/>
</dbReference>
<evidence type="ECO:0000256" key="3">
    <source>
        <dbReference type="ARBA" id="ARBA00022753"/>
    </source>
</evidence>
<organism evidence="8 9">
    <name type="scientific">Astatotilapia calliptera</name>
    <name type="common">Eastern happy</name>
    <name type="synonym">Chromis callipterus</name>
    <dbReference type="NCBI Taxonomy" id="8154"/>
    <lineage>
        <taxon>Eukaryota</taxon>
        <taxon>Metazoa</taxon>
        <taxon>Chordata</taxon>
        <taxon>Craniata</taxon>
        <taxon>Vertebrata</taxon>
        <taxon>Euteleostomi</taxon>
        <taxon>Actinopterygii</taxon>
        <taxon>Neopterygii</taxon>
        <taxon>Teleostei</taxon>
        <taxon>Neoteleostei</taxon>
        <taxon>Acanthomorphata</taxon>
        <taxon>Ovalentaria</taxon>
        <taxon>Cichlomorphae</taxon>
        <taxon>Cichliformes</taxon>
        <taxon>Cichlidae</taxon>
        <taxon>African cichlids</taxon>
        <taxon>Pseudocrenilabrinae</taxon>
        <taxon>Haplochromini</taxon>
        <taxon>Astatotilapia</taxon>
    </lineage>
</organism>
<dbReference type="GO" id="GO:1901981">
    <property type="term" value="F:phosphatidylinositol phosphate binding"/>
    <property type="evidence" value="ECO:0007669"/>
    <property type="project" value="TreeGrafter"/>
</dbReference>
<keyword evidence="4" id="KW-0653">Protein transport</keyword>
<dbReference type="Gene3D" id="3.30.1520.10">
    <property type="entry name" value="Phox-like domain"/>
    <property type="match status" value="1"/>
</dbReference>
<comment type="subcellular location">
    <subcellularLocation>
        <location evidence="1">Early endosome membrane</location>
        <topology evidence="1">Peripheral membrane protein</topology>
        <orientation evidence="1">Cytoplasmic side</orientation>
    </subcellularLocation>
</comment>
<evidence type="ECO:0000256" key="4">
    <source>
        <dbReference type="ARBA" id="ARBA00022927"/>
    </source>
</evidence>
<dbReference type="SUPFAM" id="SSF64268">
    <property type="entry name" value="PX domain"/>
    <property type="match status" value="1"/>
</dbReference>
<gene>
    <name evidence="8" type="primary">SNX20</name>
</gene>
<evidence type="ECO:0000313" key="9">
    <source>
        <dbReference type="Proteomes" id="UP000265100"/>
    </source>
</evidence>
<dbReference type="InterPro" id="IPR036871">
    <property type="entry name" value="PX_dom_sf"/>
</dbReference>
<reference evidence="8" key="1">
    <citation type="submission" date="2018-05" db="EMBL/GenBank/DDBJ databases">
        <authorList>
            <person name="Datahose"/>
        </authorList>
    </citation>
    <scope>NUCLEOTIDE SEQUENCE</scope>
</reference>
<dbReference type="Pfam" id="PF00787">
    <property type="entry name" value="PX"/>
    <property type="match status" value="1"/>
</dbReference>
<proteinExistence type="predicted"/>
<keyword evidence="3" id="KW-0967">Endosome</keyword>
<reference evidence="8" key="3">
    <citation type="submission" date="2025-09" db="UniProtKB">
        <authorList>
            <consortium name="Ensembl"/>
        </authorList>
    </citation>
    <scope>IDENTIFICATION</scope>
</reference>
<evidence type="ECO:0000259" key="7">
    <source>
        <dbReference type="PROSITE" id="PS50195"/>
    </source>
</evidence>
<keyword evidence="9" id="KW-1185">Reference proteome</keyword>
<keyword evidence="5" id="KW-0446">Lipid-binding</keyword>
<evidence type="ECO:0000256" key="6">
    <source>
        <dbReference type="ARBA" id="ARBA00023136"/>
    </source>
</evidence>
<keyword evidence="6" id="KW-0472">Membrane</keyword>
<evidence type="ECO:0000313" key="8">
    <source>
        <dbReference type="Ensembl" id="ENSACLP00000082038.1"/>
    </source>
</evidence>
<dbReference type="SMART" id="SM00312">
    <property type="entry name" value="PX"/>
    <property type="match status" value="1"/>
</dbReference>
<dbReference type="GeneTree" id="ENSGT00530000063759"/>
<dbReference type="InterPro" id="IPR001683">
    <property type="entry name" value="PX_dom"/>
</dbReference>
<dbReference type="PROSITE" id="PS50195">
    <property type="entry name" value="PX"/>
    <property type="match status" value="1"/>
</dbReference>
<accession>A0AAX7VHE8</accession>
<dbReference type="GO" id="GO:0031901">
    <property type="term" value="C:early endosome membrane"/>
    <property type="evidence" value="ECO:0007669"/>
    <property type="project" value="UniProtKB-SubCell"/>
</dbReference>
<dbReference type="GO" id="GO:0015031">
    <property type="term" value="P:protein transport"/>
    <property type="evidence" value="ECO:0007669"/>
    <property type="project" value="UniProtKB-KW"/>
</dbReference>
<sequence>MFAEVDFLLPALVCQHANVQHVLLLATLGRPAWAFLTPHSPAGATLAALIFTGIKKSKRDEDLPGSSSLTTKELQQNWRAVKQRERPVRLLFEIPSTRIVEHVLHKYVLYQVVVMRSGSFDSRRVSVERRYSDFSRFHHKLLEEFDEELEEVQLPRKMLSGNFSPESIGERRLALQDYLAKLYATRCVRHSPCFSAFFTEQEQQRAHGLLRAGQFRPAAELLQTVLDIQEKLLPWQKPTLLVPALAALAVCYRDLDEPERAFSAAQRALPPVRRYGLTRYRAPLLELLVDLGYQLGRPVAQLQDELTALRDAERGEASSHSLKEVVIQEFL</sequence>
<protein>
    <recommendedName>
        <fullName evidence="7">PX domain-containing protein</fullName>
    </recommendedName>
</protein>
<dbReference type="InterPro" id="IPR039937">
    <property type="entry name" value="SNX20/SNX21"/>
</dbReference>
<reference evidence="8" key="2">
    <citation type="submission" date="2025-08" db="UniProtKB">
        <authorList>
            <consortium name="Ensembl"/>
        </authorList>
    </citation>
    <scope>IDENTIFICATION</scope>
</reference>